<comment type="caution">
    <text evidence="3">The sequence shown here is derived from an EMBL/GenBank/DDBJ whole genome shotgun (WGS) entry which is preliminary data.</text>
</comment>
<evidence type="ECO:0000259" key="2">
    <source>
        <dbReference type="PROSITE" id="PS51372"/>
    </source>
</evidence>
<keyword evidence="4" id="KW-1185">Reference proteome</keyword>
<dbReference type="SUPFAM" id="SSF50151">
    <property type="entry name" value="SacY-like RNA-binding domain"/>
    <property type="match status" value="1"/>
</dbReference>
<keyword evidence="3" id="KW-0813">Transport</keyword>
<dbReference type="Gene3D" id="2.30.24.10">
    <property type="entry name" value="CAT RNA-binding domain"/>
    <property type="match status" value="1"/>
</dbReference>
<dbReference type="InterPro" id="IPR050661">
    <property type="entry name" value="BglG_antiterminators"/>
</dbReference>
<dbReference type="InterPro" id="IPR036634">
    <property type="entry name" value="PRD_sf"/>
</dbReference>
<evidence type="ECO:0000256" key="1">
    <source>
        <dbReference type="ARBA" id="ARBA00022737"/>
    </source>
</evidence>
<evidence type="ECO:0000313" key="4">
    <source>
        <dbReference type="Proteomes" id="UP000078454"/>
    </source>
</evidence>
<accession>A0A198AN67</accession>
<proteinExistence type="predicted"/>
<dbReference type="PROSITE" id="PS51372">
    <property type="entry name" value="PRD_2"/>
    <property type="match status" value="2"/>
</dbReference>
<dbReference type="STRING" id="1850517.A8708_12255"/>
<dbReference type="InterPro" id="IPR036650">
    <property type="entry name" value="CAT_RNA-bd_dom_sf"/>
</dbReference>
<dbReference type="InterPro" id="IPR004341">
    <property type="entry name" value="CAT_RNA-bd_dom"/>
</dbReference>
<dbReference type="GO" id="GO:0006355">
    <property type="term" value="P:regulation of DNA-templated transcription"/>
    <property type="evidence" value="ECO:0007669"/>
    <property type="project" value="InterPro"/>
</dbReference>
<dbReference type="RefSeq" id="WP_068662108.1">
    <property type="nucleotide sequence ID" value="NZ_LYPB01000045.1"/>
</dbReference>
<dbReference type="Pfam" id="PF00874">
    <property type="entry name" value="PRD"/>
    <property type="match status" value="2"/>
</dbReference>
<reference evidence="3 4" key="1">
    <citation type="submission" date="2016-05" db="EMBL/GenBank/DDBJ databases">
        <title>Paenibacillus sp. 1ZS3-15 nov., isolated from the rhizosphere soil.</title>
        <authorList>
            <person name="Zhang X.X."/>
            <person name="Zhang J."/>
        </authorList>
    </citation>
    <scope>NUCLEOTIDE SEQUENCE [LARGE SCALE GENOMIC DNA]</scope>
    <source>
        <strain evidence="3 4">1ZS3-15</strain>
    </source>
</reference>
<dbReference type="OrthoDB" id="9813552at2"/>
<keyword evidence="1" id="KW-0677">Repeat</keyword>
<dbReference type="SMART" id="SM01061">
    <property type="entry name" value="CAT_RBD"/>
    <property type="match status" value="1"/>
</dbReference>
<feature type="domain" description="PRD" evidence="2">
    <location>
        <begin position="174"/>
        <end position="277"/>
    </location>
</feature>
<dbReference type="Proteomes" id="UP000078454">
    <property type="component" value="Unassembled WGS sequence"/>
</dbReference>
<keyword evidence="3" id="KW-0762">Sugar transport</keyword>
<dbReference type="AlphaFoldDB" id="A0A198AN67"/>
<dbReference type="SUPFAM" id="SSF63520">
    <property type="entry name" value="PTS-regulatory domain, PRD"/>
    <property type="match status" value="2"/>
</dbReference>
<evidence type="ECO:0000313" key="3">
    <source>
        <dbReference type="EMBL" id="OAS22338.1"/>
    </source>
</evidence>
<sequence length="277" mass="31363">MIERTIIHVLSHNVVMAHLSSGKNSIAFGKGIGFKKTPGMMISEGEITQEFLLHTSEVLKNYEQILNAVDVKIIGITEEVIAYAQSMLEGDFSETIHASLVDHINFAVERQKRGIFITNPFAYEIGYMYPEEYKVAKKAVEFLNEHLDVKLPEDEVAFLTMHFNSARKKEQASDSLAVVRVVSQTIESAKELGFNFDDSFSTLRFISHLKGVIERVKSKKTLQNSLLSKIKEEYGDTYVKAKVLSLLLSDSLQLEVPDDETGYLTMHLERLLQRTEV</sequence>
<gene>
    <name evidence="3" type="ORF">A8708_12255</name>
</gene>
<dbReference type="InterPro" id="IPR011608">
    <property type="entry name" value="PRD"/>
</dbReference>
<feature type="domain" description="PRD" evidence="2">
    <location>
        <begin position="68"/>
        <end position="173"/>
    </location>
</feature>
<protein>
    <submittedName>
        <fullName evidence="3">Sugar transporter</fullName>
    </submittedName>
</protein>
<dbReference type="EMBL" id="LYPB01000045">
    <property type="protein sequence ID" value="OAS22338.1"/>
    <property type="molecule type" value="Genomic_DNA"/>
</dbReference>
<dbReference type="GO" id="GO:0003723">
    <property type="term" value="F:RNA binding"/>
    <property type="evidence" value="ECO:0007669"/>
    <property type="project" value="InterPro"/>
</dbReference>
<dbReference type="Pfam" id="PF03123">
    <property type="entry name" value="CAT_RBD"/>
    <property type="match status" value="1"/>
</dbReference>
<dbReference type="PANTHER" id="PTHR30185">
    <property type="entry name" value="CRYPTIC BETA-GLUCOSIDE BGL OPERON ANTITERMINATOR"/>
    <property type="match status" value="1"/>
</dbReference>
<name>A0A198AN67_9BACL</name>
<organism evidence="3 4">
    <name type="scientific">Paenibacillus oryzisoli</name>
    <dbReference type="NCBI Taxonomy" id="1850517"/>
    <lineage>
        <taxon>Bacteria</taxon>
        <taxon>Bacillati</taxon>
        <taxon>Bacillota</taxon>
        <taxon>Bacilli</taxon>
        <taxon>Bacillales</taxon>
        <taxon>Paenibacillaceae</taxon>
        <taxon>Paenibacillus</taxon>
    </lineage>
</organism>
<dbReference type="PANTHER" id="PTHR30185:SF16">
    <property type="entry name" value="PROTEIN GLCT"/>
    <property type="match status" value="1"/>
</dbReference>
<dbReference type="Gene3D" id="1.10.1790.10">
    <property type="entry name" value="PRD domain"/>
    <property type="match status" value="2"/>
</dbReference>